<sequence length="242" mass="27841">MRAVRGTVTSARRISVTKAAMIMARFADAGAETGARSDVAAYLRCASAGFEELAHVHRELRGERRRSQDEIHGGEEENEKGEKERKRKEKRNPRLEELGGKWKSSDLDGGIGEKSVGFEEKRDLEDNGLVLEVEKEKKRKKKKRKENDLDKTEAGEEEKSESMINEKKKRSKKDRNLDNSENLGEEEEDGMKKENKRRNSVMDETEFEVDGDGKKRKHSKDGVVDERELHKKKKRKTKEQQS</sequence>
<feature type="compositionally biased region" description="Basic and acidic residues" evidence="1">
    <location>
        <begin position="92"/>
        <end position="106"/>
    </location>
</feature>
<dbReference type="PANTHER" id="PTHR48227:SF1">
    <property type="entry name" value="DNA LIGASE 1-LIKE"/>
    <property type="match status" value="1"/>
</dbReference>
<name>A0AB40CPN4_DIOCR</name>
<gene>
    <name evidence="3" type="primary">LOC120278813</name>
</gene>
<protein>
    <submittedName>
        <fullName evidence="3">Protein FAM133</fullName>
    </submittedName>
</protein>
<dbReference type="GeneID" id="120278813"/>
<dbReference type="RefSeq" id="XP_039141482.1">
    <property type="nucleotide sequence ID" value="XM_039285548.1"/>
</dbReference>
<proteinExistence type="predicted"/>
<evidence type="ECO:0000256" key="1">
    <source>
        <dbReference type="SAM" id="MobiDB-lite"/>
    </source>
</evidence>
<feature type="compositionally biased region" description="Basic and acidic residues" evidence="1">
    <location>
        <begin position="60"/>
        <end position="84"/>
    </location>
</feature>
<feature type="compositionally biased region" description="Basic and acidic residues" evidence="1">
    <location>
        <begin position="220"/>
        <end position="229"/>
    </location>
</feature>
<evidence type="ECO:0000313" key="3">
    <source>
        <dbReference type="RefSeq" id="XP_039141482.1"/>
    </source>
</evidence>
<evidence type="ECO:0000313" key="2">
    <source>
        <dbReference type="Proteomes" id="UP001515500"/>
    </source>
</evidence>
<accession>A0AB40CPN4</accession>
<feature type="region of interest" description="Disordered" evidence="1">
    <location>
        <begin position="60"/>
        <end position="242"/>
    </location>
</feature>
<feature type="compositionally biased region" description="Basic residues" evidence="1">
    <location>
        <begin position="230"/>
        <end position="242"/>
    </location>
</feature>
<feature type="compositionally biased region" description="Basic and acidic residues" evidence="1">
    <location>
        <begin position="116"/>
        <end position="125"/>
    </location>
</feature>
<reference evidence="3" key="1">
    <citation type="submission" date="2025-08" db="UniProtKB">
        <authorList>
            <consortium name="RefSeq"/>
        </authorList>
    </citation>
    <scope>IDENTIFICATION</scope>
</reference>
<dbReference type="PANTHER" id="PTHR48227">
    <property type="entry name" value="DNA TOPOISOMERASE 1-LIKE"/>
    <property type="match status" value="1"/>
</dbReference>
<dbReference type="AlphaFoldDB" id="A0AB40CPN4"/>
<keyword evidence="2" id="KW-1185">Reference proteome</keyword>
<dbReference type="Proteomes" id="UP001515500">
    <property type="component" value="Chromosome 16"/>
</dbReference>
<feature type="compositionally biased region" description="Basic and acidic residues" evidence="1">
    <location>
        <begin position="145"/>
        <end position="154"/>
    </location>
</feature>
<organism evidence="2 3">
    <name type="scientific">Dioscorea cayennensis subsp. rotundata</name>
    <name type="common">White Guinea yam</name>
    <name type="synonym">Dioscorea rotundata</name>
    <dbReference type="NCBI Taxonomy" id="55577"/>
    <lineage>
        <taxon>Eukaryota</taxon>
        <taxon>Viridiplantae</taxon>
        <taxon>Streptophyta</taxon>
        <taxon>Embryophyta</taxon>
        <taxon>Tracheophyta</taxon>
        <taxon>Spermatophyta</taxon>
        <taxon>Magnoliopsida</taxon>
        <taxon>Liliopsida</taxon>
        <taxon>Dioscoreales</taxon>
        <taxon>Dioscoreaceae</taxon>
        <taxon>Dioscorea</taxon>
    </lineage>
</organism>